<protein>
    <submittedName>
        <fullName evidence="1">Uncharacterized protein</fullName>
    </submittedName>
</protein>
<name>A0ACC0I7C7_9ERIC</name>
<comment type="caution">
    <text evidence="1">The sequence shown here is derived from an EMBL/GenBank/DDBJ whole genome shotgun (WGS) entry which is preliminary data.</text>
</comment>
<reference evidence="1 2" key="1">
    <citation type="journal article" date="2022" name="Plant J.">
        <title>Chromosome-level genome of Camellia lanceoleosa provides a valuable resource for understanding genome evolution and self-incompatibility.</title>
        <authorList>
            <person name="Gong W."/>
            <person name="Xiao S."/>
            <person name="Wang L."/>
            <person name="Liao Z."/>
            <person name="Chang Y."/>
            <person name="Mo W."/>
            <person name="Hu G."/>
            <person name="Li W."/>
            <person name="Zhao G."/>
            <person name="Zhu H."/>
            <person name="Hu X."/>
            <person name="Ji K."/>
            <person name="Xiang X."/>
            <person name="Song Q."/>
            <person name="Yuan D."/>
            <person name="Jin S."/>
            <person name="Zhang L."/>
        </authorList>
    </citation>
    <scope>NUCLEOTIDE SEQUENCE [LARGE SCALE GENOMIC DNA]</scope>
    <source>
        <strain evidence="1">SQ_2022a</strain>
    </source>
</reference>
<gene>
    <name evidence="1" type="ORF">LOK49_LG03G01640</name>
</gene>
<dbReference type="Proteomes" id="UP001060215">
    <property type="component" value="Chromosome 6"/>
</dbReference>
<accession>A0ACC0I7C7</accession>
<keyword evidence="2" id="KW-1185">Reference proteome</keyword>
<sequence>MDGMSQNHHGLDSISLADSDEISEAVSHWCLIGKILAPKQINKQAVSTIIHGAWKARASFSVSPWNDNLFLFHFDDVEDRRWVLQEAPWSIMGNLMILQPLQKGIPAADMEFKWSPFWVQIHGLPLEKMTKTNGEIIGRRIGRLLRVEAHCEGLLLYRSFLRVRVEIDVTQPLPRGFRLHHGYPDQANTPETWINFKFEKLSDYCFDCGQIGHDRRVCKFVTREVGSTSGYGPELRTRIARSTGLPVEHYRKQVDTLEAKIQPLLNRSKELPPEMATMAAHEIGRVETVGKTTNFSAQGTTPQLAEHAPEDVVEIVGELKATKDKEDILPLSPSFSQFVELGPPKDLVSGPGIGSTKVAEGEVNSFGPQASVGPHYFVTEPQESSLNSALGPQLASHVPSPIGIEELSPSSSPPRLDLKTLVLDECMSTVFNNLSLKRKAYQDVDLDRQTKLLKRTEIQHTPGKAPTSTMTPPRKAHTTRNSTSRGRGKKGEDKGKPVEVSELFDVTVVTDPTFLDGTQGRSVLGCSSLEIADICSQVPSTLIVWIGWFIWKDRNNFVFKHIEIAPFSTLFRARTAKLEFDKAACTDDMPLQPEGGSLRRNIIWQAPNLGTYKINYDVAIKKGSSEASVAILLRDSGGRLIDGLTQSWRVSSSLQGEALACRCACQLAQARNLNMVEIEGDNMTIP</sequence>
<organism evidence="1 2">
    <name type="scientific">Camellia lanceoleosa</name>
    <dbReference type="NCBI Taxonomy" id="1840588"/>
    <lineage>
        <taxon>Eukaryota</taxon>
        <taxon>Viridiplantae</taxon>
        <taxon>Streptophyta</taxon>
        <taxon>Embryophyta</taxon>
        <taxon>Tracheophyta</taxon>
        <taxon>Spermatophyta</taxon>
        <taxon>Magnoliopsida</taxon>
        <taxon>eudicotyledons</taxon>
        <taxon>Gunneridae</taxon>
        <taxon>Pentapetalae</taxon>
        <taxon>asterids</taxon>
        <taxon>Ericales</taxon>
        <taxon>Theaceae</taxon>
        <taxon>Camellia</taxon>
    </lineage>
</organism>
<evidence type="ECO:0000313" key="2">
    <source>
        <dbReference type="Proteomes" id="UP001060215"/>
    </source>
</evidence>
<proteinExistence type="predicted"/>
<dbReference type="EMBL" id="CM045763">
    <property type="protein sequence ID" value="KAI8021569.1"/>
    <property type="molecule type" value="Genomic_DNA"/>
</dbReference>
<evidence type="ECO:0000313" key="1">
    <source>
        <dbReference type="EMBL" id="KAI8021569.1"/>
    </source>
</evidence>